<feature type="region of interest" description="Disordered" evidence="10">
    <location>
        <begin position="440"/>
        <end position="498"/>
    </location>
</feature>
<comment type="caution">
    <text evidence="13">The sequence shown here is derived from an EMBL/GenBank/DDBJ whole genome shotgun (WGS) entry which is preliminary data.</text>
</comment>
<dbReference type="InterPro" id="IPR044066">
    <property type="entry name" value="TRIAD_supradom"/>
</dbReference>
<dbReference type="PROSITE" id="PS50089">
    <property type="entry name" value="ZF_RING_2"/>
    <property type="match status" value="1"/>
</dbReference>
<dbReference type="Proteomes" id="UP001610334">
    <property type="component" value="Unassembled WGS sequence"/>
</dbReference>
<evidence type="ECO:0000259" key="12">
    <source>
        <dbReference type="PROSITE" id="PS51873"/>
    </source>
</evidence>
<dbReference type="EMBL" id="JBFXLT010000001">
    <property type="protein sequence ID" value="KAL2822983.1"/>
    <property type="molecule type" value="Genomic_DNA"/>
</dbReference>
<protein>
    <recommendedName>
        <fullName evidence="2">RBR-type E3 ubiquitin transferase</fullName>
        <ecNumber evidence="2">2.3.2.31</ecNumber>
    </recommendedName>
</protein>
<keyword evidence="4" id="KW-0479">Metal-binding</keyword>
<evidence type="ECO:0000256" key="1">
    <source>
        <dbReference type="ARBA" id="ARBA00001798"/>
    </source>
</evidence>
<dbReference type="InterPro" id="IPR001841">
    <property type="entry name" value="Znf_RING"/>
</dbReference>
<evidence type="ECO:0000259" key="11">
    <source>
        <dbReference type="PROSITE" id="PS50089"/>
    </source>
</evidence>
<keyword evidence="6 9" id="KW-0863">Zinc-finger</keyword>
<reference evidence="13 14" key="1">
    <citation type="submission" date="2024-07" db="EMBL/GenBank/DDBJ databases">
        <title>Section-level genome sequencing and comparative genomics of Aspergillus sections Usti and Cavernicolus.</title>
        <authorList>
            <consortium name="Lawrence Berkeley National Laboratory"/>
            <person name="Nybo J.L."/>
            <person name="Vesth T.C."/>
            <person name="Theobald S."/>
            <person name="Frisvad J.C."/>
            <person name="Larsen T.O."/>
            <person name="Kjaerboelling I."/>
            <person name="Rothschild-Mancinelli K."/>
            <person name="Lyhne E.K."/>
            <person name="Kogle M.E."/>
            <person name="Barry K."/>
            <person name="Clum A."/>
            <person name="Na H."/>
            <person name="Ledsgaard L."/>
            <person name="Lin J."/>
            <person name="Lipzen A."/>
            <person name="Kuo A."/>
            <person name="Riley R."/>
            <person name="Mondo S."/>
            <person name="Labutti K."/>
            <person name="Haridas S."/>
            <person name="Pangalinan J."/>
            <person name="Salamov A.A."/>
            <person name="Simmons B.A."/>
            <person name="Magnuson J.K."/>
            <person name="Chen J."/>
            <person name="Drula E."/>
            <person name="Henrissat B."/>
            <person name="Wiebenga A."/>
            <person name="Lubbers R.J."/>
            <person name="Gomes A.C."/>
            <person name="Makela M.R."/>
            <person name="Stajich J."/>
            <person name="Grigoriev I.V."/>
            <person name="Mortensen U.H."/>
            <person name="De Vries R.P."/>
            <person name="Baker S.E."/>
            <person name="Andersen M.R."/>
        </authorList>
    </citation>
    <scope>NUCLEOTIDE SEQUENCE [LARGE SCALE GENOMIC DNA]</scope>
    <source>
        <strain evidence="13 14">CBS 588.65</strain>
    </source>
</reference>
<name>A0ABR4I5F2_9EURO</name>
<evidence type="ECO:0000256" key="5">
    <source>
        <dbReference type="ARBA" id="ARBA00022737"/>
    </source>
</evidence>
<evidence type="ECO:0000256" key="7">
    <source>
        <dbReference type="ARBA" id="ARBA00022786"/>
    </source>
</evidence>
<dbReference type="SMART" id="SM00184">
    <property type="entry name" value="RING"/>
    <property type="match status" value="1"/>
</dbReference>
<organism evidence="13 14">
    <name type="scientific">Aspergillus granulosus</name>
    <dbReference type="NCBI Taxonomy" id="176169"/>
    <lineage>
        <taxon>Eukaryota</taxon>
        <taxon>Fungi</taxon>
        <taxon>Dikarya</taxon>
        <taxon>Ascomycota</taxon>
        <taxon>Pezizomycotina</taxon>
        <taxon>Eurotiomycetes</taxon>
        <taxon>Eurotiomycetidae</taxon>
        <taxon>Eurotiales</taxon>
        <taxon>Aspergillaceae</taxon>
        <taxon>Aspergillus</taxon>
        <taxon>Aspergillus subgen. Nidulantes</taxon>
    </lineage>
</organism>
<dbReference type="CDD" id="cd20336">
    <property type="entry name" value="Rcat_RBR"/>
    <property type="match status" value="1"/>
</dbReference>
<evidence type="ECO:0000256" key="4">
    <source>
        <dbReference type="ARBA" id="ARBA00022723"/>
    </source>
</evidence>
<gene>
    <name evidence="13" type="ORF">BJX63DRAFT_438928</name>
</gene>
<keyword evidence="14" id="KW-1185">Reference proteome</keyword>
<evidence type="ECO:0000256" key="6">
    <source>
        <dbReference type="ARBA" id="ARBA00022771"/>
    </source>
</evidence>
<feature type="compositionally biased region" description="Low complexity" evidence="10">
    <location>
        <begin position="35"/>
        <end position="52"/>
    </location>
</feature>
<evidence type="ECO:0000313" key="14">
    <source>
        <dbReference type="Proteomes" id="UP001610334"/>
    </source>
</evidence>
<dbReference type="InterPro" id="IPR013083">
    <property type="entry name" value="Znf_RING/FYVE/PHD"/>
</dbReference>
<dbReference type="SUPFAM" id="SSF57850">
    <property type="entry name" value="RING/U-box"/>
    <property type="match status" value="3"/>
</dbReference>
<dbReference type="Gene3D" id="3.30.40.10">
    <property type="entry name" value="Zinc/RING finger domain, C3HC4 (zinc finger)"/>
    <property type="match status" value="1"/>
</dbReference>
<keyword evidence="3" id="KW-0808">Transferase</keyword>
<dbReference type="InterPro" id="IPR031127">
    <property type="entry name" value="E3_UB_ligase_RBR"/>
</dbReference>
<keyword evidence="8" id="KW-0862">Zinc</keyword>
<evidence type="ECO:0000256" key="3">
    <source>
        <dbReference type="ARBA" id="ARBA00022679"/>
    </source>
</evidence>
<dbReference type="EC" id="2.3.2.31" evidence="2"/>
<sequence length="558" mass="62445">MGLRKLLGNNRGRYSIWQEVIAEPKSPSISKASDTSSLKTVQSVTTTKQKQVAPAELDTSTPDTGPVELDSAVSESTTFRWGSVRQGAGSIGSTGRESLTHQELDGGSEILSLITSRSQSQTEGSERAKKSVNSQEEASGSKNSSEETSQQSPEPDKPPAKSTSVIDNDLSMFDDMDAIPGFGPQFNIPQTSIIREQEAKQSEQPGPELVVSQPQPEPEQKLEKKRQGKDFDAFFQQVDEELEALYTDYLNISGKQDAKSRFSWRSTFTSAKSAKSSSKEEPRADACIICLESFDGSVQAPPTVTLACQHSPSVCCGCLAKSIKHDLETKFWDEIKCPECKTLFTHDDVKKFADEATFERYNNLSFRHAVSADKNFIWCLECDFGQLHEPGATQPQVRCLNCSAVSCFKHAIKWHDEFTCEEYDAILWDPDSYKEIKAKNAAEGKTTQPELEALSKGSMKRAKRAEQFRQQQLHQAQKNAAKEKQEKEAKEAKAKKESIKDDFKEKLELLKRRKEELEKSERVVEKTTKRCPGCRWPIEKNEGCDHMTCEFSHLSSFT</sequence>
<evidence type="ECO:0000256" key="10">
    <source>
        <dbReference type="SAM" id="MobiDB-lite"/>
    </source>
</evidence>
<keyword evidence="5" id="KW-0677">Repeat</keyword>
<evidence type="ECO:0000313" key="13">
    <source>
        <dbReference type="EMBL" id="KAL2822983.1"/>
    </source>
</evidence>
<feature type="compositionally biased region" description="Basic and acidic residues" evidence="10">
    <location>
        <begin position="480"/>
        <end position="498"/>
    </location>
</feature>
<feature type="region of interest" description="Disordered" evidence="10">
    <location>
        <begin position="25"/>
        <end position="228"/>
    </location>
</feature>
<dbReference type="CDD" id="cd20335">
    <property type="entry name" value="BRcat_RBR"/>
    <property type="match status" value="1"/>
</dbReference>
<feature type="compositionally biased region" description="Polar residues" evidence="10">
    <location>
        <begin position="113"/>
        <end position="123"/>
    </location>
</feature>
<feature type="domain" description="RING-type" evidence="12">
    <location>
        <begin position="283"/>
        <end position="558"/>
    </location>
</feature>
<dbReference type="SMART" id="SM00647">
    <property type="entry name" value="IBR"/>
    <property type="match status" value="1"/>
</dbReference>
<accession>A0ABR4I5F2</accession>
<evidence type="ECO:0000256" key="8">
    <source>
        <dbReference type="ARBA" id="ARBA00022833"/>
    </source>
</evidence>
<dbReference type="Pfam" id="PF01485">
    <property type="entry name" value="IBR"/>
    <property type="match status" value="1"/>
</dbReference>
<dbReference type="InterPro" id="IPR002867">
    <property type="entry name" value="IBR_dom"/>
</dbReference>
<comment type="catalytic activity">
    <reaction evidence="1">
        <text>[E2 ubiquitin-conjugating enzyme]-S-ubiquitinyl-L-cysteine + [acceptor protein]-L-lysine = [E2 ubiquitin-conjugating enzyme]-L-cysteine + [acceptor protein]-N(6)-ubiquitinyl-L-lysine.</text>
        <dbReference type="EC" id="2.3.2.31"/>
    </reaction>
</comment>
<feature type="domain" description="RING-type" evidence="11">
    <location>
        <begin position="287"/>
        <end position="341"/>
    </location>
</feature>
<evidence type="ECO:0000256" key="2">
    <source>
        <dbReference type="ARBA" id="ARBA00012251"/>
    </source>
</evidence>
<evidence type="ECO:0000256" key="9">
    <source>
        <dbReference type="PROSITE-ProRule" id="PRU00175"/>
    </source>
</evidence>
<keyword evidence="7" id="KW-0833">Ubl conjugation pathway</keyword>
<feature type="compositionally biased region" description="Polar residues" evidence="10">
    <location>
        <begin position="131"/>
        <end position="143"/>
    </location>
</feature>
<dbReference type="PANTHER" id="PTHR11685">
    <property type="entry name" value="RBR FAMILY RING FINGER AND IBR DOMAIN-CONTAINING"/>
    <property type="match status" value="1"/>
</dbReference>
<dbReference type="Gene3D" id="1.20.120.1750">
    <property type="match status" value="1"/>
</dbReference>
<dbReference type="PROSITE" id="PS51873">
    <property type="entry name" value="TRIAD"/>
    <property type="match status" value="1"/>
</dbReference>
<proteinExistence type="predicted"/>